<evidence type="ECO:0000256" key="3">
    <source>
        <dbReference type="SAM" id="MobiDB-lite"/>
    </source>
</evidence>
<dbReference type="HOGENOM" id="CLU_1343393_0_0_1"/>
<keyword evidence="4" id="KW-1133">Transmembrane helix</keyword>
<keyword evidence="4" id="KW-0812">Transmembrane</keyword>
<dbReference type="SMART" id="SM01120">
    <property type="entry name" value="Dak2"/>
    <property type="match status" value="1"/>
</dbReference>
<dbReference type="Gene3D" id="1.25.40.340">
    <property type="match status" value="1"/>
</dbReference>
<sequence>MNLNPYWRQTDILLERVTEGIEMILTEYDMIVGDGDCGVTFAQGANAILKAIENQHMQVVNLSPNQLVLQLREILEDSMGGTISALFVIFFMAWAAAIKRMVHPSPSAVSGARPSPGPGFGSAISSVRFLDTLEDALGVLAHHTPAKPGDRMLMDALVLLCLAFSSSLSPSAATNATTTPIGGEGGMSENNPPTPPCSFTEACI</sequence>
<dbReference type="OrthoDB" id="1724672at2759"/>
<dbReference type="GO" id="GO:0005829">
    <property type="term" value="C:cytosol"/>
    <property type="evidence" value="ECO:0007669"/>
    <property type="project" value="TreeGrafter"/>
</dbReference>
<dbReference type="Proteomes" id="UP000053593">
    <property type="component" value="Unassembled WGS sequence"/>
</dbReference>
<dbReference type="InterPro" id="IPR050861">
    <property type="entry name" value="Dihydroxyacetone_Kinase"/>
</dbReference>
<keyword evidence="7" id="KW-1185">Reference proteome</keyword>
<keyword evidence="1" id="KW-0808">Transferase</keyword>
<dbReference type="PANTHER" id="PTHR28629">
    <property type="entry name" value="TRIOKINASE/FMN CYCLASE"/>
    <property type="match status" value="1"/>
</dbReference>
<evidence type="ECO:0000256" key="2">
    <source>
        <dbReference type="ARBA" id="ARBA00022777"/>
    </source>
</evidence>
<reference evidence="6 7" key="1">
    <citation type="submission" date="2014-04" db="EMBL/GenBank/DDBJ databases">
        <title>Evolutionary Origins and Diversification of the Mycorrhizal Mutualists.</title>
        <authorList>
            <consortium name="DOE Joint Genome Institute"/>
            <consortium name="Mycorrhizal Genomics Consortium"/>
            <person name="Kohler A."/>
            <person name="Kuo A."/>
            <person name="Nagy L.G."/>
            <person name="Floudas D."/>
            <person name="Copeland A."/>
            <person name="Barry K.W."/>
            <person name="Cichocki N."/>
            <person name="Veneault-Fourrey C."/>
            <person name="LaButti K."/>
            <person name="Lindquist E.A."/>
            <person name="Lipzen A."/>
            <person name="Lundell T."/>
            <person name="Morin E."/>
            <person name="Murat C."/>
            <person name="Riley R."/>
            <person name="Ohm R."/>
            <person name="Sun H."/>
            <person name="Tunlid A."/>
            <person name="Henrissat B."/>
            <person name="Grigoriev I.V."/>
            <person name="Hibbett D.S."/>
            <person name="Martin F."/>
        </authorList>
    </citation>
    <scope>NUCLEOTIDE SEQUENCE [LARGE SCALE GENOMIC DNA]</scope>
    <source>
        <strain evidence="6 7">FD-317 M1</strain>
    </source>
</reference>
<dbReference type="GO" id="GO:0004371">
    <property type="term" value="F:glycerone kinase activity"/>
    <property type="evidence" value="ECO:0007669"/>
    <property type="project" value="InterPro"/>
</dbReference>
<protein>
    <recommendedName>
        <fullName evidence="5">DhaL domain-containing protein</fullName>
    </recommendedName>
</protein>
<evidence type="ECO:0000313" key="7">
    <source>
        <dbReference type="Proteomes" id="UP000053593"/>
    </source>
</evidence>
<accession>A0A0D0BV49</accession>
<dbReference type="InterPro" id="IPR036117">
    <property type="entry name" value="DhaL_dom_sf"/>
</dbReference>
<keyword evidence="4" id="KW-0472">Membrane</keyword>
<dbReference type="EMBL" id="KN834829">
    <property type="protein sequence ID" value="KIK53459.1"/>
    <property type="molecule type" value="Genomic_DNA"/>
</dbReference>
<evidence type="ECO:0000313" key="6">
    <source>
        <dbReference type="EMBL" id="KIK53459.1"/>
    </source>
</evidence>
<evidence type="ECO:0000256" key="4">
    <source>
        <dbReference type="SAM" id="Phobius"/>
    </source>
</evidence>
<dbReference type="GO" id="GO:0019563">
    <property type="term" value="P:glycerol catabolic process"/>
    <property type="evidence" value="ECO:0007669"/>
    <property type="project" value="TreeGrafter"/>
</dbReference>
<dbReference type="PANTHER" id="PTHR28629:SF4">
    <property type="entry name" value="TRIOKINASE_FMN CYCLASE"/>
    <property type="match status" value="1"/>
</dbReference>
<evidence type="ECO:0000259" key="5">
    <source>
        <dbReference type="PROSITE" id="PS51480"/>
    </source>
</evidence>
<keyword evidence="2" id="KW-0418">Kinase</keyword>
<feature type="domain" description="DhaL" evidence="5">
    <location>
        <begin position="5"/>
        <end position="204"/>
    </location>
</feature>
<dbReference type="PROSITE" id="PS51480">
    <property type="entry name" value="DHAL"/>
    <property type="match status" value="1"/>
</dbReference>
<feature type="region of interest" description="Disordered" evidence="3">
    <location>
        <begin position="170"/>
        <end position="204"/>
    </location>
</feature>
<evidence type="ECO:0000256" key="1">
    <source>
        <dbReference type="ARBA" id="ARBA00022679"/>
    </source>
</evidence>
<feature type="compositionally biased region" description="Low complexity" evidence="3">
    <location>
        <begin position="170"/>
        <end position="179"/>
    </location>
</feature>
<dbReference type="AlphaFoldDB" id="A0A0D0BV49"/>
<proteinExistence type="predicted"/>
<feature type="transmembrane region" description="Helical" evidence="4">
    <location>
        <begin position="79"/>
        <end position="98"/>
    </location>
</feature>
<gene>
    <name evidence="6" type="ORF">GYMLUDRAFT_63707</name>
</gene>
<dbReference type="Pfam" id="PF02734">
    <property type="entry name" value="Dak2"/>
    <property type="match status" value="1"/>
</dbReference>
<name>A0A0D0BV49_9AGAR</name>
<dbReference type="SUPFAM" id="SSF101473">
    <property type="entry name" value="DhaL-like"/>
    <property type="match status" value="1"/>
</dbReference>
<organism evidence="6 7">
    <name type="scientific">Collybiopsis luxurians FD-317 M1</name>
    <dbReference type="NCBI Taxonomy" id="944289"/>
    <lineage>
        <taxon>Eukaryota</taxon>
        <taxon>Fungi</taxon>
        <taxon>Dikarya</taxon>
        <taxon>Basidiomycota</taxon>
        <taxon>Agaricomycotina</taxon>
        <taxon>Agaricomycetes</taxon>
        <taxon>Agaricomycetidae</taxon>
        <taxon>Agaricales</taxon>
        <taxon>Marasmiineae</taxon>
        <taxon>Omphalotaceae</taxon>
        <taxon>Collybiopsis</taxon>
        <taxon>Collybiopsis luxurians</taxon>
    </lineage>
</organism>
<dbReference type="InterPro" id="IPR004007">
    <property type="entry name" value="DhaL_dom"/>
</dbReference>